<evidence type="ECO:0000256" key="4">
    <source>
        <dbReference type="ARBA" id="ARBA00022741"/>
    </source>
</evidence>
<gene>
    <name evidence="8" type="ordered locus">MMOB4550</name>
</gene>
<dbReference type="GO" id="GO:0004016">
    <property type="term" value="F:adenylate cyclase activity"/>
    <property type="evidence" value="ECO:0007669"/>
    <property type="project" value="InterPro"/>
</dbReference>
<keyword evidence="2" id="KW-0808">Transferase</keyword>
<dbReference type="EMBL" id="AE017308">
    <property type="protein sequence ID" value="AAT27941.1"/>
    <property type="molecule type" value="Genomic_DNA"/>
</dbReference>
<keyword evidence="6" id="KW-0812">Transmembrane</keyword>
<evidence type="ECO:0000256" key="1">
    <source>
        <dbReference type="ARBA" id="ARBA00000877"/>
    </source>
</evidence>
<dbReference type="KEGG" id="mmo:MMOB4550"/>
<evidence type="ECO:0000313" key="9">
    <source>
        <dbReference type="Proteomes" id="UP000009072"/>
    </source>
</evidence>
<keyword evidence="4" id="KW-0547">Nucleotide-binding</keyword>
<dbReference type="InterPro" id="IPR036888">
    <property type="entry name" value="DNA_integrity_DisA_N_sf"/>
</dbReference>
<dbReference type="InterPro" id="IPR014046">
    <property type="entry name" value="C-di-AMP_synthase"/>
</dbReference>
<dbReference type="Proteomes" id="UP000009072">
    <property type="component" value="Chromosome"/>
</dbReference>
<proteinExistence type="predicted"/>
<dbReference type="SUPFAM" id="SSF143597">
    <property type="entry name" value="YojJ-like"/>
    <property type="match status" value="1"/>
</dbReference>
<dbReference type="Gene3D" id="3.40.1700.10">
    <property type="entry name" value="DNA integrity scanning protein, DisA, N-terminal domain"/>
    <property type="match status" value="1"/>
</dbReference>
<evidence type="ECO:0000256" key="5">
    <source>
        <dbReference type="ARBA" id="ARBA00022840"/>
    </source>
</evidence>
<dbReference type="InterPro" id="IPR003390">
    <property type="entry name" value="DNA_integrity_scan_DisA_N"/>
</dbReference>
<dbReference type="PANTHER" id="PTHR34185:SF1">
    <property type="entry name" value="DIADENYLATE CYCLASE"/>
    <property type="match status" value="1"/>
</dbReference>
<evidence type="ECO:0000256" key="3">
    <source>
        <dbReference type="ARBA" id="ARBA00022695"/>
    </source>
</evidence>
<dbReference type="PANTHER" id="PTHR34185">
    <property type="entry name" value="DIADENYLATE CYCLASE"/>
    <property type="match status" value="1"/>
</dbReference>
<dbReference type="GO" id="GO:0006171">
    <property type="term" value="P:cAMP biosynthetic process"/>
    <property type="evidence" value="ECO:0007669"/>
    <property type="project" value="InterPro"/>
</dbReference>
<dbReference type="PROSITE" id="PS51794">
    <property type="entry name" value="DAC"/>
    <property type="match status" value="1"/>
</dbReference>
<evidence type="ECO:0000259" key="7">
    <source>
        <dbReference type="PROSITE" id="PS51794"/>
    </source>
</evidence>
<sequence length="216" mass="24144">MNMITKINFANGGTTTPTVTQNTTIDTNLIFFSILIVIGIIILIFVSSIYIARLWSFLFRTSKYTKLGQSSKIRLIHQVKEAVEILSKTKTGAIITIENKDQLDNFRTDGIIIDANISSSLIISLFNKHSPLHDGAIIIRNNKILYASTYYKITRKSVDNKYGARHRAAMGVSEQTDAITIVVSEETGNITIVKNGQFATVKLDDFQNELIKSLRV</sequence>
<keyword evidence="9" id="KW-1185">Reference proteome</keyword>
<dbReference type="eggNOG" id="COG1624">
    <property type="taxonomic scope" value="Bacteria"/>
</dbReference>
<evidence type="ECO:0000256" key="6">
    <source>
        <dbReference type="SAM" id="Phobius"/>
    </source>
</evidence>
<dbReference type="HOGENOM" id="CLU_038561_2_0_14"/>
<keyword evidence="6" id="KW-1133">Transmembrane helix</keyword>
<organism evidence="8 9">
    <name type="scientific">Mycoplasma mobile (strain ATCC 43663 / 163K / NCTC 11711)</name>
    <name type="common">Mesomycoplasma mobile</name>
    <dbReference type="NCBI Taxonomy" id="267748"/>
    <lineage>
        <taxon>Bacteria</taxon>
        <taxon>Bacillati</taxon>
        <taxon>Mycoplasmatota</taxon>
        <taxon>Mycoplasmoidales</taxon>
        <taxon>Metamycoplasmataceae</taxon>
        <taxon>Mesomycoplasma</taxon>
    </lineage>
</organism>
<dbReference type="GO" id="GO:0005524">
    <property type="term" value="F:ATP binding"/>
    <property type="evidence" value="ECO:0007669"/>
    <property type="project" value="UniProtKB-KW"/>
</dbReference>
<dbReference type="InterPro" id="IPR050338">
    <property type="entry name" value="DisA"/>
</dbReference>
<keyword evidence="3" id="KW-0548">Nucleotidyltransferase</keyword>
<feature type="domain" description="DAC" evidence="7">
    <location>
        <begin position="55"/>
        <end position="205"/>
    </location>
</feature>
<dbReference type="Pfam" id="PF02457">
    <property type="entry name" value="DAC"/>
    <property type="match status" value="1"/>
</dbReference>
<evidence type="ECO:0000313" key="8">
    <source>
        <dbReference type="EMBL" id="AAT27941.1"/>
    </source>
</evidence>
<dbReference type="STRING" id="267748.MMOB4550"/>
<feature type="transmembrane region" description="Helical" evidence="6">
    <location>
        <begin position="29"/>
        <end position="52"/>
    </location>
</feature>
<accession>Q6KHI9</accession>
<name>Q6KHI9_MYCM1</name>
<dbReference type="AlphaFoldDB" id="Q6KHI9"/>
<dbReference type="GO" id="GO:0106408">
    <property type="term" value="F:diadenylate cyclase activity"/>
    <property type="evidence" value="ECO:0007669"/>
    <property type="project" value="UniProtKB-EC"/>
</dbReference>
<comment type="catalytic activity">
    <reaction evidence="1">
        <text>2 ATP = 3',3'-c-di-AMP + 2 diphosphate</text>
        <dbReference type="Rhea" id="RHEA:35655"/>
        <dbReference type="ChEBI" id="CHEBI:30616"/>
        <dbReference type="ChEBI" id="CHEBI:33019"/>
        <dbReference type="ChEBI" id="CHEBI:71500"/>
        <dbReference type="EC" id="2.7.7.85"/>
    </reaction>
</comment>
<dbReference type="PIRSF" id="PIRSF004793">
    <property type="entry name" value="UCP004793"/>
    <property type="match status" value="1"/>
</dbReference>
<protein>
    <submittedName>
        <fullName evidence="8">Expressed protein</fullName>
    </submittedName>
</protein>
<keyword evidence="5" id="KW-0067">ATP-binding</keyword>
<keyword evidence="6" id="KW-0472">Membrane</keyword>
<evidence type="ECO:0000256" key="2">
    <source>
        <dbReference type="ARBA" id="ARBA00022679"/>
    </source>
</evidence>
<reference evidence="8 9" key="1">
    <citation type="journal article" date="2004" name="Genome Res.">
        <title>The complete genome and proteome of Mycoplasma mobile.</title>
        <authorList>
            <person name="Jaffe J.D."/>
            <person name="Stange-Thomann N."/>
            <person name="Smith C."/>
            <person name="DeCaprio D."/>
            <person name="Fisher S."/>
            <person name="Butler J."/>
            <person name="Calvo S."/>
            <person name="Elkins T."/>
            <person name="FitzGerald M.G."/>
            <person name="Hafez N."/>
            <person name="Kodira C.D."/>
            <person name="Major J."/>
            <person name="Wang S."/>
            <person name="Wilkinson J."/>
            <person name="Nicol R."/>
            <person name="Nusbaum C."/>
            <person name="Birren B."/>
            <person name="Berg H.C."/>
            <person name="Church G.M."/>
        </authorList>
    </citation>
    <scope>NUCLEOTIDE SEQUENCE [LARGE SCALE GENOMIC DNA]</scope>
    <source>
        <strain evidence="9">ATCC 43663 / 163K / NCTC 11711</strain>
    </source>
</reference>